<reference evidence="2 3" key="1">
    <citation type="submission" date="2013-11" db="EMBL/GenBank/DDBJ databases">
        <title>Genome sequencing of Stegodyphus mimosarum.</title>
        <authorList>
            <person name="Bechsgaard J."/>
        </authorList>
    </citation>
    <scope>NUCLEOTIDE SEQUENCE [LARGE SCALE GENOMIC DNA]</scope>
</reference>
<evidence type="ECO:0000313" key="3">
    <source>
        <dbReference type="Proteomes" id="UP000054359"/>
    </source>
</evidence>
<feature type="non-terminal residue" evidence="2">
    <location>
        <position position="1"/>
    </location>
</feature>
<keyword evidence="1" id="KW-0472">Membrane</keyword>
<proteinExistence type="predicted"/>
<sequence>TKTTTQDHYIFFFFFASAVSVHAAIVSILLFLKFLFRCNNNLRTSRDELRSRLQNQSGESVPAILSARIVRFVHVANVVGSRALLSRTG</sequence>
<keyword evidence="1" id="KW-0812">Transmembrane</keyword>
<dbReference type="Proteomes" id="UP000054359">
    <property type="component" value="Unassembled WGS sequence"/>
</dbReference>
<dbReference type="EMBL" id="KK113373">
    <property type="protein sequence ID" value="KFM60028.1"/>
    <property type="molecule type" value="Genomic_DNA"/>
</dbReference>
<accession>A0A087T4I9</accession>
<dbReference type="AlphaFoldDB" id="A0A087T4I9"/>
<keyword evidence="1" id="KW-1133">Transmembrane helix</keyword>
<keyword evidence="3" id="KW-1185">Reference proteome</keyword>
<organism evidence="2 3">
    <name type="scientific">Stegodyphus mimosarum</name>
    <name type="common">African social velvet spider</name>
    <dbReference type="NCBI Taxonomy" id="407821"/>
    <lineage>
        <taxon>Eukaryota</taxon>
        <taxon>Metazoa</taxon>
        <taxon>Ecdysozoa</taxon>
        <taxon>Arthropoda</taxon>
        <taxon>Chelicerata</taxon>
        <taxon>Arachnida</taxon>
        <taxon>Araneae</taxon>
        <taxon>Araneomorphae</taxon>
        <taxon>Entelegynae</taxon>
        <taxon>Eresoidea</taxon>
        <taxon>Eresidae</taxon>
        <taxon>Stegodyphus</taxon>
    </lineage>
</organism>
<feature type="non-terminal residue" evidence="2">
    <location>
        <position position="89"/>
    </location>
</feature>
<evidence type="ECO:0000256" key="1">
    <source>
        <dbReference type="SAM" id="Phobius"/>
    </source>
</evidence>
<feature type="transmembrane region" description="Helical" evidence="1">
    <location>
        <begin position="12"/>
        <end position="36"/>
    </location>
</feature>
<name>A0A087T4I9_STEMI</name>
<gene>
    <name evidence="2" type="ORF">X975_17312</name>
</gene>
<evidence type="ECO:0000313" key="2">
    <source>
        <dbReference type="EMBL" id="KFM60028.1"/>
    </source>
</evidence>
<protein>
    <submittedName>
        <fullName evidence="2">Uncharacterized protein</fullName>
    </submittedName>
</protein>